<keyword evidence="1" id="KW-0732">Signal</keyword>
<gene>
    <name evidence="3" type="ORF">C3Y98_11520</name>
</gene>
<dbReference type="AlphaFoldDB" id="A0A4Y9VNN6"/>
<dbReference type="EMBL" id="PQVH01000014">
    <property type="protein sequence ID" value="TFW70087.1"/>
    <property type="molecule type" value="Genomic_DNA"/>
</dbReference>
<dbReference type="OrthoDB" id="9180865at2"/>
<keyword evidence="4" id="KW-1185">Reference proteome</keyword>
<feature type="domain" description="PepSY" evidence="2">
    <location>
        <begin position="5"/>
        <end position="84"/>
    </location>
</feature>
<dbReference type="InterPro" id="IPR025711">
    <property type="entry name" value="PepSY"/>
</dbReference>
<feature type="chain" id="PRO_5021453525" evidence="1">
    <location>
        <begin position="20"/>
        <end position="89"/>
    </location>
</feature>
<evidence type="ECO:0000313" key="3">
    <source>
        <dbReference type="EMBL" id="TFW70087.1"/>
    </source>
</evidence>
<dbReference type="Proteomes" id="UP000297706">
    <property type="component" value="Unassembled WGS sequence"/>
</dbReference>
<comment type="caution">
    <text evidence="3">The sequence shown here is derived from an EMBL/GenBank/DDBJ whole genome shotgun (WGS) entry which is preliminary data.</text>
</comment>
<reference evidence="3 4" key="1">
    <citation type="submission" date="2018-02" db="EMBL/GenBank/DDBJ databases">
        <title>A novel lanthanide dependent methylotroph, Methylotenera sp. La3113.</title>
        <authorList>
            <person name="Lv H."/>
            <person name="Tani A."/>
        </authorList>
    </citation>
    <scope>NUCLEOTIDE SEQUENCE [LARGE SCALE GENOMIC DNA]</scope>
    <source>
        <strain evidence="3 4">La3113</strain>
    </source>
</reference>
<feature type="signal peptide" evidence="1">
    <location>
        <begin position="1"/>
        <end position="19"/>
    </location>
</feature>
<protein>
    <submittedName>
        <fullName evidence="3">PepSY domain-containing protein</fullName>
    </submittedName>
</protein>
<evidence type="ECO:0000313" key="4">
    <source>
        <dbReference type="Proteomes" id="UP000297706"/>
    </source>
</evidence>
<sequence>MNMRTLFALLALLPIYAHAAADCPVHPKEEWASEDTLKKALADEGYTIKKFKVDGNCYEIYGRNKDGKKVEIYFDTKTLAIIKAEGIKD</sequence>
<evidence type="ECO:0000256" key="1">
    <source>
        <dbReference type="SAM" id="SignalP"/>
    </source>
</evidence>
<organism evidence="3 4">
    <name type="scientific">Methylotenera oryzisoli</name>
    <dbReference type="NCBI Taxonomy" id="2080758"/>
    <lineage>
        <taxon>Bacteria</taxon>
        <taxon>Pseudomonadati</taxon>
        <taxon>Pseudomonadota</taxon>
        <taxon>Betaproteobacteria</taxon>
        <taxon>Nitrosomonadales</taxon>
        <taxon>Methylophilaceae</taxon>
        <taxon>Methylotenera</taxon>
    </lineage>
</organism>
<evidence type="ECO:0000259" key="2">
    <source>
        <dbReference type="Pfam" id="PF13670"/>
    </source>
</evidence>
<dbReference type="Pfam" id="PF13670">
    <property type="entry name" value="PepSY_2"/>
    <property type="match status" value="1"/>
</dbReference>
<name>A0A4Y9VNN6_9PROT</name>
<accession>A0A4Y9VNN6</accession>
<proteinExistence type="predicted"/>